<dbReference type="GO" id="GO:0016746">
    <property type="term" value="F:acyltransferase activity"/>
    <property type="evidence" value="ECO:0007669"/>
    <property type="project" value="UniProtKB-KW"/>
</dbReference>
<evidence type="ECO:0000313" key="3">
    <source>
        <dbReference type="Proteomes" id="UP001302249"/>
    </source>
</evidence>
<feature type="domain" description="BioF2-like acetyltransferase" evidence="1">
    <location>
        <begin position="179"/>
        <end position="325"/>
    </location>
</feature>
<evidence type="ECO:0000313" key="2">
    <source>
        <dbReference type="EMBL" id="WNO54414.1"/>
    </source>
</evidence>
<protein>
    <submittedName>
        <fullName evidence="2">GNAT family N-acetyltransferase</fullName>
        <ecNumber evidence="2">2.3.1.-</ecNumber>
    </submittedName>
</protein>
<dbReference type="Pfam" id="PF13480">
    <property type="entry name" value="Acetyltransf_6"/>
    <property type="match status" value="1"/>
</dbReference>
<keyword evidence="3" id="KW-1185">Reference proteome</keyword>
<dbReference type="RefSeq" id="WP_313916874.1">
    <property type="nucleotide sequence ID" value="NZ_CP135076.1"/>
</dbReference>
<accession>A0ABZ0BDL3</accession>
<keyword evidence="2" id="KW-0808">Transferase</keyword>
<evidence type="ECO:0000259" key="1">
    <source>
        <dbReference type="Pfam" id="PF13480"/>
    </source>
</evidence>
<dbReference type="EMBL" id="CP135076">
    <property type="protein sequence ID" value="WNO54414.1"/>
    <property type="molecule type" value="Genomic_DNA"/>
</dbReference>
<sequence>MSRPLSPAAFPRLSPALEIRLDHGLSAGIDAVAQAARPQHRFLRYGWFAAALAAYGGEARTLTVSRDGEAAIALPMVRLGPGWAGVAAVPGCYWPYRSFPAREDVGLETFEALFGGLGRAVRALRIGPIYDDDPTLCQMRRAADALGWRTLDRFVADSYLLDMAEKRVEGIWPRKSTLKKNRFHEKHLGNHGALDWSFASGADWTDALFDDLAAVEQASWIAAETDGRDAKFTRRGHGAFWRTAAADPVLADMMWAAVLRVDGRPAAFSFDLNLGALKHAVANSFDPAFAKHSPGRLLYYRNLIRALGDGITTVDWGAGDSGYKSVIGAQKGPAIRDWLFVKPGLPAIAATLLRRTWKHSGQG</sequence>
<keyword evidence="2" id="KW-0012">Acyltransferase</keyword>
<organism evidence="2 3">
    <name type="scientific">Stakelama saccharophila</name>
    <dbReference type="NCBI Taxonomy" id="3075605"/>
    <lineage>
        <taxon>Bacteria</taxon>
        <taxon>Pseudomonadati</taxon>
        <taxon>Pseudomonadota</taxon>
        <taxon>Alphaproteobacteria</taxon>
        <taxon>Sphingomonadales</taxon>
        <taxon>Sphingomonadaceae</taxon>
        <taxon>Stakelama</taxon>
    </lineage>
</organism>
<dbReference type="InterPro" id="IPR038740">
    <property type="entry name" value="BioF2-like_GNAT_dom"/>
</dbReference>
<proteinExistence type="predicted"/>
<name>A0ABZ0BDL3_9SPHN</name>
<dbReference type="InterPro" id="IPR016181">
    <property type="entry name" value="Acyl_CoA_acyltransferase"/>
</dbReference>
<dbReference type="EC" id="2.3.1.-" evidence="2"/>
<dbReference type="Proteomes" id="UP001302249">
    <property type="component" value="Chromosome"/>
</dbReference>
<reference evidence="2 3" key="1">
    <citation type="submission" date="2023-09" db="EMBL/GenBank/DDBJ databases">
        <authorList>
            <person name="Rey-Velasco X."/>
        </authorList>
    </citation>
    <scope>NUCLEOTIDE SEQUENCE [LARGE SCALE GENOMIC DNA]</scope>
    <source>
        <strain evidence="2 3">W311</strain>
    </source>
</reference>
<dbReference type="SUPFAM" id="SSF55729">
    <property type="entry name" value="Acyl-CoA N-acyltransferases (Nat)"/>
    <property type="match status" value="1"/>
</dbReference>
<gene>
    <name evidence="2" type="ORF">RPR59_03935</name>
</gene>